<dbReference type="Gene3D" id="3.60.10.10">
    <property type="entry name" value="Endonuclease/exonuclease/phosphatase"/>
    <property type="match status" value="1"/>
</dbReference>
<dbReference type="InterPro" id="IPR036691">
    <property type="entry name" value="Endo/exonu/phosph_ase_sf"/>
</dbReference>
<name>A0A0N5C520_STREA</name>
<dbReference type="InterPro" id="IPR052560">
    <property type="entry name" value="RdDP_mobile_element"/>
</dbReference>
<dbReference type="PANTHER" id="PTHR36688">
    <property type="entry name" value="ENDO/EXONUCLEASE/PHOSPHATASE DOMAIN-CONTAINING PROTEIN"/>
    <property type="match status" value="1"/>
</dbReference>
<accession>A0A0N5C520</accession>
<dbReference type="Pfam" id="PF03372">
    <property type="entry name" value="Exo_endo_phos"/>
    <property type="match status" value="1"/>
</dbReference>
<keyword evidence="2" id="KW-1185">Reference proteome</keyword>
<proteinExistence type="predicted"/>
<sequence length="652" mass="77339">MDKSKDLSEKRRKVKIKLASKLQNDETANNLIFATYNCRSFPKGGEQELIYQMNNQKIDLITLTETRSKKKQTVTENGFLISLSDGNKFAGVEFAINNRLRRSVIQIEYYNERIGYLEMKIDDYEIGIWVIYFYTECSNNEEEKEKLIEILIEKVKSKQHLHQKMIMGDFNACISNSKINRINGGRNFENIKINSNGEYLLKLAIDTEMAITNTHFQKKPHKRWTHELPGPVNKREYKEDRWKYRRTLDYILVKDIRSINDTQALNKEKFDPFSSDHRPLYCKIVINKKLISAMKYARYLQKKKKINNFDEILSGRAKEIQKEIENKLKSNTSNVDKKIETLTKVIKQQVERLKETTKKNSRDYYEGSTKSMLNDRMNLLNKLKSSSKIEERRKIRQELLIISMYIRKKMKEDKELKEKRIVEEYLAKRKGIKKARKELITDKIEILIYQKVIQKYYEDLFKLKEEDHEYVQIFKNEINNIEKIEEKEESFTMKEMFYAFKSLSKYKAMGVDNLLSNDIKLIFKNNPSILLKLVNEMFEKVETPKTFKISKVILLFKKGLKEDLNNYRCLSITTHLYKLVTILVLNKLRKYTESENGIGKYQGGFRPNKDCSYCITTVEKIIEKRLEYGKSIGIICLDFSKAFDKMYREGIE</sequence>
<dbReference type="AlphaFoldDB" id="A0A0N5C520"/>
<organism evidence="2 3">
    <name type="scientific">Strongyloides papillosus</name>
    <name type="common">Intestinal threadworm</name>
    <dbReference type="NCBI Taxonomy" id="174720"/>
    <lineage>
        <taxon>Eukaryota</taxon>
        <taxon>Metazoa</taxon>
        <taxon>Ecdysozoa</taxon>
        <taxon>Nematoda</taxon>
        <taxon>Chromadorea</taxon>
        <taxon>Rhabditida</taxon>
        <taxon>Tylenchina</taxon>
        <taxon>Panagrolaimomorpha</taxon>
        <taxon>Strongyloidoidea</taxon>
        <taxon>Strongyloididae</taxon>
        <taxon>Strongyloides</taxon>
    </lineage>
</organism>
<evidence type="ECO:0000259" key="1">
    <source>
        <dbReference type="Pfam" id="PF03372"/>
    </source>
</evidence>
<feature type="domain" description="Endonuclease/exonuclease/phosphatase" evidence="1">
    <location>
        <begin position="34"/>
        <end position="277"/>
    </location>
</feature>
<dbReference type="SUPFAM" id="SSF56219">
    <property type="entry name" value="DNase I-like"/>
    <property type="match status" value="1"/>
</dbReference>
<dbReference type="WBParaSite" id="SPAL_0001304600.1">
    <property type="protein sequence ID" value="SPAL_0001304600.1"/>
    <property type="gene ID" value="SPAL_0001304600"/>
</dbReference>
<evidence type="ECO:0000313" key="3">
    <source>
        <dbReference type="WBParaSite" id="SPAL_0001304600.1"/>
    </source>
</evidence>
<protein>
    <submittedName>
        <fullName evidence="3">Reverse transcriptase domain-containing protein</fullName>
    </submittedName>
</protein>
<dbReference type="STRING" id="174720.A0A0N5C520"/>
<reference evidence="3" key="1">
    <citation type="submission" date="2017-02" db="UniProtKB">
        <authorList>
            <consortium name="WormBaseParasite"/>
        </authorList>
    </citation>
    <scope>IDENTIFICATION</scope>
</reference>
<dbReference type="PANTHER" id="PTHR36688:SF1">
    <property type="entry name" value="ENDONUCLEASE_EXONUCLEASE_PHOSPHATASE DOMAIN-CONTAINING PROTEIN"/>
    <property type="match status" value="1"/>
</dbReference>
<dbReference type="InterPro" id="IPR005135">
    <property type="entry name" value="Endo/exonuclease/phosphatase"/>
</dbReference>
<evidence type="ECO:0000313" key="2">
    <source>
        <dbReference type="Proteomes" id="UP000046392"/>
    </source>
</evidence>
<dbReference type="GO" id="GO:0003824">
    <property type="term" value="F:catalytic activity"/>
    <property type="evidence" value="ECO:0007669"/>
    <property type="project" value="InterPro"/>
</dbReference>
<dbReference type="Proteomes" id="UP000046392">
    <property type="component" value="Unplaced"/>
</dbReference>